<sequence length="1221" mass="129488">MALCSRPKRTNLPPACNFTSLKTPLTLTAPVADLYLGVDARDPDGTVTNVTVYAHDAVVGSGAYGVIFATSTPGNYSFKAVVYDNLGANATCRALAVLTVLPGGAQPSPSPSPSPAGNSTSGTSSNSTDGGNLPPRVNITSPAGPVTLTAPVERYYIGVTATDPDGSIASVMVYANGVAVNGSGVYGVLWSTSTLGNYTFTARATDNKGASTLSAPSPRVTVVAASNGTNGGGGGGGGGTTFVLTVQGGKGSGTYGLYKDVVITANAPPSGQVFDRWLVTSGYPQVATPRHYNTTVFCSSSFNVTVRASYMNATQGRMPFPVASHPRLMVTAADLPALRAQASASNPMWQQGLAPALATAWQRTSASWSWSFAGGAGRPVQGWRDTGGDSWEGDHTEAYAEMLAFGSLLLNNRTYALRAKDMLMWMINLAKAGHDSGNTSAPFASPFFATFNRASHYGHAFGLLYDWLQYWPSLLSPADKAAIRAVFLSWADNNVNGYMAPRPVGVLNSASLLGSGKGFRNIANNYASAHGRQLAYYALSFDPADDVPSDPWLPESALGNTVRSYVYDVTGAWLYQKYACMETPANVAAKLQVNASTPGLGECGHGGLPPEGFLYGTSLAYVHQTLQALHTAGWATPALAGPQIALLNSTVWGRWRDGFLHSLTPDFKYGTGSNAYMGQYIQMFSYGDLLRLYINPPDTHPWLEVGWWARKTGNAQLLQDAQWMMVQTINGGAPQFWQRVSNPWPNCYSLMSMMHYLVFNATDAQNITRFQDPRPSLPSTTFVDPALNRVISRDTWRPNATVFTFKASWEGINHQLADAGSFELYRAGEWLTNSFNGYAANSVDVVGCSSVLLNTLSIQNSPTNTSLSMSQSMQADEQAMPQAMQSDEQAMPQSMQSDEQAMPQSMQSDEQAMPQSMQSDEQVLFPLGSQAAMGYGHGGDPAPSAISTWTSSSNSARKHVAVTSDFTGLYNRPNFWNPGSAAIDVLQAVRSIVWIDLDFVVVYDRATTGRTGKFKRFNLNTVQQPRLAAGTGPGTTKPAVLAARSPATGTALTLTSLLPPPDVANVTVGPPPPWTDWAELEPTRWLTQIEDKTRPKDARFLTVLQATGNGTSALAARLVSGSLGAGSANGSYVGACFGSYVVMFRRDVRGTQPATAAAYVLPSGAPTAHAIHLLTGLAPGKPFTLTRSAGGSMTLAQQAATGAAGEVAATSDASGVARFAW</sequence>
<dbReference type="AlphaFoldDB" id="A0A835Y6F0"/>
<feature type="compositionally biased region" description="Polar residues" evidence="1">
    <location>
        <begin position="883"/>
        <end position="908"/>
    </location>
</feature>
<evidence type="ECO:0008006" key="4">
    <source>
        <dbReference type="Google" id="ProtNLM"/>
    </source>
</evidence>
<dbReference type="Gene3D" id="1.50.10.100">
    <property type="entry name" value="Chondroitin AC/alginate lyase"/>
    <property type="match status" value="1"/>
</dbReference>
<reference evidence="2" key="1">
    <citation type="journal article" date="2020" name="bioRxiv">
        <title>Comparative genomics of Chlamydomonas.</title>
        <authorList>
            <person name="Craig R.J."/>
            <person name="Hasan A.R."/>
            <person name="Ness R.W."/>
            <person name="Keightley P.D."/>
        </authorList>
    </citation>
    <scope>NUCLEOTIDE SEQUENCE</scope>
    <source>
        <strain evidence="2">CCAP 11/70</strain>
    </source>
</reference>
<evidence type="ECO:0000256" key="1">
    <source>
        <dbReference type="SAM" id="MobiDB-lite"/>
    </source>
</evidence>
<keyword evidence="3" id="KW-1185">Reference proteome</keyword>
<organism evidence="2 3">
    <name type="scientific">Edaphochlamys debaryana</name>
    <dbReference type="NCBI Taxonomy" id="47281"/>
    <lineage>
        <taxon>Eukaryota</taxon>
        <taxon>Viridiplantae</taxon>
        <taxon>Chlorophyta</taxon>
        <taxon>core chlorophytes</taxon>
        <taxon>Chlorophyceae</taxon>
        <taxon>CS clade</taxon>
        <taxon>Chlamydomonadales</taxon>
        <taxon>Chlamydomonadales incertae sedis</taxon>
        <taxon>Edaphochlamys</taxon>
    </lineage>
</organism>
<name>A0A835Y6F0_9CHLO</name>
<dbReference type="InterPro" id="IPR008929">
    <property type="entry name" value="Chondroitin_lyas"/>
</dbReference>
<proteinExistence type="predicted"/>
<dbReference type="InterPro" id="IPR013783">
    <property type="entry name" value="Ig-like_fold"/>
</dbReference>
<feature type="region of interest" description="Disordered" evidence="1">
    <location>
        <begin position="104"/>
        <end position="145"/>
    </location>
</feature>
<dbReference type="EMBL" id="JAEHOE010000016">
    <property type="protein sequence ID" value="KAG2497055.1"/>
    <property type="molecule type" value="Genomic_DNA"/>
</dbReference>
<protein>
    <recommendedName>
        <fullName evidence="4">Bacterial repeat domain-containing protein</fullName>
    </recommendedName>
</protein>
<gene>
    <name evidence="2" type="ORF">HYH03_005053</name>
</gene>
<evidence type="ECO:0000313" key="3">
    <source>
        <dbReference type="Proteomes" id="UP000612055"/>
    </source>
</evidence>
<feature type="region of interest" description="Disordered" evidence="1">
    <location>
        <begin position="881"/>
        <end position="908"/>
    </location>
</feature>
<comment type="caution">
    <text evidence="2">The sequence shown here is derived from an EMBL/GenBank/DDBJ whole genome shotgun (WGS) entry which is preliminary data.</text>
</comment>
<accession>A0A835Y6F0</accession>
<dbReference type="Proteomes" id="UP000612055">
    <property type="component" value="Unassembled WGS sequence"/>
</dbReference>
<dbReference type="OrthoDB" id="530999at2759"/>
<dbReference type="Gene3D" id="2.60.40.10">
    <property type="entry name" value="Immunoglobulins"/>
    <property type="match status" value="2"/>
</dbReference>
<feature type="compositionally biased region" description="Low complexity" evidence="1">
    <location>
        <begin position="115"/>
        <end position="132"/>
    </location>
</feature>
<evidence type="ECO:0000313" key="2">
    <source>
        <dbReference type="EMBL" id="KAG2497055.1"/>
    </source>
</evidence>
<dbReference type="Gene3D" id="2.70.98.70">
    <property type="match status" value="1"/>
</dbReference>